<protein>
    <recommendedName>
        <fullName evidence="5 12">1-(5-phosphoribosyl)-5-[(5-phosphoribosylamino)methylideneamino] imidazole-4-carboxamide isomerase</fullName>
        <ecNumber evidence="4 12">5.3.1.16</ecNumber>
    </recommendedName>
    <alternativeName>
        <fullName evidence="10 12">5-proFAR isomerase</fullName>
    </alternativeName>
    <alternativeName>
        <fullName evidence="9 12">Phosphoribosylformimino-5-aminoimidazole carboxamide ribotide isomerase</fullName>
    </alternativeName>
</protein>
<keyword evidence="8 12" id="KW-0413">Isomerase</keyword>
<dbReference type="RefSeq" id="XP_004182668.1">
    <property type="nucleotide sequence ID" value="XM_004182620.1"/>
</dbReference>
<dbReference type="FunCoup" id="I2H9U7">
    <property type="interactions" value="237"/>
</dbReference>
<dbReference type="PANTHER" id="PTHR43090">
    <property type="entry name" value="1-(5-PHOSPHORIBOSYL)-5-[(5-PHOSPHORIBOSYLAMINO)METHYLIDENEAMINO] IMIDAZOLE-4-CARBOXAMIDE ISOMERASE"/>
    <property type="match status" value="1"/>
</dbReference>
<dbReference type="GO" id="GO:0000162">
    <property type="term" value="P:L-tryptophan biosynthetic process"/>
    <property type="evidence" value="ECO:0007669"/>
    <property type="project" value="TreeGrafter"/>
</dbReference>
<comment type="similarity">
    <text evidence="3 11">Belongs to the HisA/HisF family.</text>
</comment>
<comment type="pathway">
    <text evidence="2 12">Amino-acid biosynthesis; L-histidine biosynthesis; L-histidine from 5-phospho-alpha-D-ribose 1-diphosphate: step 4/9.</text>
</comment>
<organism evidence="13 14">
    <name type="scientific">Henningerozyma blattae (strain ATCC 34711 / CBS 6284 / DSM 70876 / NBRC 10599 / NRRL Y-10934 / UCD 77-7)</name>
    <name type="common">Yeast</name>
    <name type="synonym">Tetrapisispora blattae</name>
    <dbReference type="NCBI Taxonomy" id="1071380"/>
    <lineage>
        <taxon>Eukaryota</taxon>
        <taxon>Fungi</taxon>
        <taxon>Dikarya</taxon>
        <taxon>Ascomycota</taxon>
        <taxon>Saccharomycotina</taxon>
        <taxon>Saccharomycetes</taxon>
        <taxon>Saccharomycetales</taxon>
        <taxon>Saccharomycetaceae</taxon>
        <taxon>Henningerozyma</taxon>
    </lineage>
</organism>
<keyword evidence="6 11" id="KW-0028">Amino-acid biosynthesis</keyword>
<dbReference type="Proteomes" id="UP000002866">
    <property type="component" value="Chromosome 10"/>
</dbReference>
<dbReference type="InParanoid" id="I2H9U7"/>
<dbReference type="GO" id="GO:0005737">
    <property type="term" value="C:cytoplasm"/>
    <property type="evidence" value="ECO:0007669"/>
    <property type="project" value="UniProtKB-SubCell"/>
</dbReference>
<comment type="subcellular location">
    <subcellularLocation>
        <location evidence="12">Cytoplasm</location>
    </subcellularLocation>
</comment>
<evidence type="ECO:0000256" key="10">
    <source>
        <dbReference type="ARBA" id="ARBA00031376"/>
    </source>
</evidence>
<dbReference type="HOGENOM" id="CLU_065050_0_0_1"/>
<dbReference type="PANTHER" id="PTHR43090:SF2">
    <property type="entry name" value="1-(5-PHOSPHORIBOSYL)-5-[(5-PHOSPHORIBOSYLAMINO)METHYLIDENEAMINO] IMIDAZOLE-4-CARBOXAMIDE ISOMERASE"/>
    <property type="match status" value="1"/>
</dbReference>
<evidence type="ECO:0000256" key="3">
    <source>
        <dbReference type="ARBA" id="ARBA00009667"/>
    </source>
</evidence>
<evidence type="ECO:0000256" key="2">
    <source>
        <dbReference type="ARBA" id="ARBA00005133"/>
    </source>
</evidence>
<evidence type="ECO:0000256" key="9">
    <source>
        <dbReference type="ARBA" id="ARBA00030547"/>
    </source>
</evidence>
<dbReference type="eggNOG" id="KOG3055">
    <property type="taxonomic scope" value="Eukaryota"/>
</dbReference>
<dbReference type="STRING" id="1071380.I2H9U7"/>
<dbReference type="GeneID" id="14498332"/>
<dbReference type="EC" id="5.3.1.16" evidence="4 12"/>
<reference evidence="13 14" key="1">
    <citation type="journal article" date="2011" name="Proc. Natl. Acad. Sci. U.S.A.">
        <title>Evolutionary erosion of yeast sex chromosomes by mating-type switching accidents.</title>
        <authorList>
            <person name="Gordon J.L."/>
            <person name="Armisen D."/>
            <person name="Proux-Wera E."/>
            <person name="Oheigeartaigh S.S."/>
            <person name="Byrne K.P."/>
            <person name="Wolfe K.H."/>
        </authorList>
    </citation>
    <scope>NUCLEOTIDE SEQUENCE [LARGE SCALE GENOMIC DNA]</scope>
    <source>
        <strain evidence="14">ATCC 34711 / CBS 6284 / DSM 70876 / NBRC 10599 / NRRL Y-10934 / UCD 77-7</strain>
    </source>
</reference>
<keyword evidence="12" id="KW-0963">Cytoplasm</keyword>
<proteinExistence type="inferred from homology"/>
<evidence type="ECO:0000256" key="8">
    <source>
        <dbReference type="ARBA" id="ARBA00023235"/>
    </source>
</evidence>
<sequence>MTRYIACIHLHNGQVDDIKDGNSMNNEKLITNINSAIYYVKLFAKYNCIGSHIIKLGDNNDALAQLVLKTVPNFFQIGGDINEFNCEYWLKWANKIIINTWLFNDDDEFSFKRLEKISNLVGRDKIVVDLSCRKIADGSWIVTKDKWQTLTDIELSEEFFNEISIYANEFLIHAADIEGMCKGIDENLVYHLYKWTRNLPMNQFKIVYGGGAHDITDLALVERLSQGRIDLSIGNSLDIFGGNLIILKNVANGIKIMKR</sequence>
<evidence type="ECO:0000256" key="1">
    <source>
        <dbReference type="ARBA" id="ARBA00000901"/>
    </source>
</evidence>
<dbReference type="EMBL" id="HE806325">
    <property type="protein sequence ID" value="CCH63149.1"/>
    <property type="molecule type" value="Genomic_DNA"/>
</dbReference>
<accession>I2H9U7</accession>
<gene>
    <name evidence="13" type="primary">TBLA0J01530</name>
    <name evidence="13" type="ORF">TBLA_0J01530</name>
</gene>
<evidence type="ECO:0000256" key="6">
    <source>
        <dbReference type="ARBA" id="ARBA00022605"/>
    </source>
</evidence>
<evidence type="ECO:0000256" key="4">
    <source>
        <dbReference type="ARBA" id="ARBA00012550"/>
    </source>
</evidence>
<evidence type="ECO:0000256" key="7">
    <source>
        <dbReference type="ARBA" id="ARBA00023102"/>
    </source>
</evidence>
<name>I2H9U7_HENB6</name>
<keyword evidence="7 11" id="KW-0368">Histidine biosynthesis</keyword>
<dbReference type="Pfam" id="PF00977">
    <property type="entry name" value="His_biosynth"/>
    <property type="match status" value="1"/>
</dbReference>
<dbReference type="Gene3D" id="3.20.20.70">
    <property type="entry name" value="Aldolase class I"/>
    <property type="match status" value="1"/>
</dbReference>
<dbReference type="InterPro" id="IPR013785">
    <property type="entry name" value="Aldolase_TIM"/>
</dbReference>
<evidence type="ECO:0000256" key="11">
    <source>
        <dbReference type="RuleBase" id="RU003657"/>
    </source>
</evidence>
<dbReference type="InterPro" id="IPR011060">
    <property type="entry name" value="RibuloseP-bd_barrel"/>
</dbReference>
<evidence type="ECO:0000313" key="13">
    <source>
        <dbReference type="EMBL" id="CCH63149.1"/>
    </source>
</evidence>
<dbReference type="AlphaFoldDB" id="I2H9U7"/>
<evidence type="ECO:0000256" key="12">
    <source>
        <dbReference type="RuleBase" id="RU364022"/>
    </source>
</evidence>
<evidence type="ECO:0000313" key="14">
    <source>
        <dbReference type="Proteomes" id="UP000002866"/>
    </source>
</evidence>
<comment type="catalytic activity">
    <reaction evidence="1 12">
        <text>1-(5-phospho-beta-D-ribosyl)-5-[(5-phospho-beta-D-ribosylamino)methylideneamino]imidazole-4-carboxamide = 5-[(5-phospho-1-deoxy-D-ribulos-1-ylimino)methylamino]-1-(5-phospho-beta-D-ribosyl)imidazole-4-carboxamide</text>
        <dbReference type="Rhea" id="RHEA:15469"/>
        <dbReference type="ChEBI" id="CHEBI:58435"/>
        <dbReference type="ChEBI" id="CHEBI:58525"/>
        <dbReference type="EC" id="5.3.1.16"/>
    </reaction>
</comment>
<dbReference type="InterPro" id="IPR011858">
    <property type="entry name" value="His6/HISN3"/>
</dbReference>
<dbReference type="InterPro" id="IPR044524">
    <property type="entry name" value="Isoase_HisA-like"/>
</dbReference>
<dbReference type="OMA" id="IEWNKTH"/>
<dbReference type="OrthoDB" id="446074at2759"/>
<keyword evidence="14" id="KW-1185">Reference proteome</keyword>
<dbReference type="SUPFAM" id="SSF51366">
    <property type="entry name" value="Ribulose-phoshate binding barrel"/>
    <property type="match status" value="1"/>
</dbReference>
<dbReference type="GO" id="GO:0003949">
    <property type="term" value="F:1-(5-phosphoribosyl)-5-[(5-phosphoribosylamino)methylideneamino]imidazole-4-carboxamide isomerase activity"/>
    <property type="evidence" value="ECO:0007669"/>
    <property type="project" value="UniProtKB-EC"/>
</dbReference>
<dbReference type="NCBIfam" id="TIGR02129">
    <property type="entry name" value="hisA_euk"/>
    <property type="match status" value="1"/>
</dbReference>
<evidence type="ECO:0000256" key="5">
    <source>
        <dbReference type="ARBA" id="ARBA00018464"/>
    </source>
</evidence>
<dbReference type="GO" id="GO:0000105">
    <property type="term" value="P:L-histidine biosynthetic process"/>
    <property type="evidence" value="ECO:0007669"/>
    <property type="project" value="UniProtKB-UniPathway"/>
</dbReference>
<dbReference type="UniPathway" id="UPA00031">
    <property type="reaction ID" value="UER00009"/>
</dbReference>
<dbReference type="KEGG" id="tbl:TBLA_0J01530"/>
<dbReference type="InterPro" id="IPR006062">
    <property type="entry name" value="His_biosynth"/>
</dbReference>